<dbReference type="InterPro" id="IPR007024">
    <property type="entry name" value="BLUF_domain"/>
</dbReference>
<protein>
    <recommendedName>
        <fullName evidence="1">BLUF domain-containing protein</fullName>
    </recommendedName>
</protein>
<organism evidence="2 3">
    <name type="scientific">Azospirillum oryzae</name>
    <dbReference type="NCBI Taxonomy" id="286727"/>
    <lineage>
        <taxon>Bacteria</taxon>
        <taxon>Pseudomonadati</taxon>
        <taxon>Pseudomonadota</taxon>
        <taxon>Alphaproteobacteria</taxon>
        <taxon>Rhodospirillales</taxon>
        <taxon>Azospirillaceae</taxon>
        <taxon>Azospirillum</taxon>
    </lineage>
</organism>
<dbReference type="InterPro" id="IPR036046">
    <property type="entry name" value="Acylphosphatase-like_dom_sf"/>
</dbReference>
<gene>
    <name evidence="2" type="ORF">SAMN02982917_0975</name>
</gene>
<dbReference type="Pfam" id="PF04940">
    <property type="entry name" value="BLUF"/>
    <property type="match status" value="1"/>
</dbReference>
<dbReference type="PROSITE" id="PS50925">
    <property type="entry name" value="BLUF"/>
    <property type="match status" value="1"/>
</dbReference>
<accession>A0A1X7DTY3</accession>
<dbReference type="GO" id="GO:0009882">
    <property type="term" value="F:blue light photoreceptor activity"/>
    <property type="evidence" value="ECO:0007669"/>
    <property type="project" value="InterPro"/>
</dbReference>
<dbReference type="Proteomes" id="UP000192936">
    <property type="component" value="Unassembled WGS sequence"/>
</dbReference>
<name>A0A1X7DTY3_9PROT</name>
<proteinExistence type="predicted"/>
<evidence type="ECO:0000313" key="3">
    <source>
        <dbReference type="Proteomes" id="UP000192936"/>
    </source>
</evidence>
<dbReference type="GO" id="GO:0071949">
    <property type="term" value="F:FAD binding"/>
    <property type="evidence" value="ECO:0007669"/>
    <property type="project" value="InterPro"/>
</dbReference>
<evidence type="ECO:0000259" key="1">
    <source>
        <dbReference type="PROSITE" id="PS50925"/>
    </source>
</evidence>
<dbReference type="EMBL" id="FXAK01000001">
    <property type="protein sequence ID" value="SMF21430.1"/>
    <property type="molecule type" value="Genomic_DNA"/>
</dbReference>
<dbReference type="AlphaFoldDB" id="A0A1X7DTY3"/>
<evidence type="ECO:0000313" key="2">
    <source>
        <dbReference type="EMBL" id="SMF21430.1"/>
    </source>
</evidence>
<sequence>MEKRQIYYILYVSAAAEQFSKKDILKFLRKAREKNQRLDVTVA</sequence>
<dbReference type="Gene3D" id="3.30.70.100">
    <property type="match status" value="1"/>
</dbReference>
<reference evidence="2 3" key="1">
    <citation type="submission" date="2017-04" db="EMBL/GenBank/DDBJ databases">
        <authorList>
            <person name="Afonso C.L."/>
            <person name="Miller P.J."/>
            <person name="Scott M.A."/>
            <person name="Spackman E."/>
            <person name="Goraichik I."/>
            <person name="Dimitrov K.M."/>
            <person name="Suarez D.L."/>
            <person name="Swayne D.E."/>
        </authorList>
    </citation>
    <scope>NUCLEOTIDE SEQUENCE [LARGE SCALE GENOMIC DNA]</scope>
    <source>
        <strain evidence="2 3">A2P</strain>
    </source>
</reference>
<dbReference type="SUPFAM" id="SSF54975">
    <property type="entry name" value="Acylphosphatase/BLUF domain-like"/>
    <property type="match status" value="1"/>
</dbReference>
<feature type="domain" description="BLUF" evidence="1">
    <location>
        <begin position="6"/>
        <end position="43"/>
    </location>
</feature>